<dbReference type="Pfam" id="PF21957">
    <property type="entry name" value="Zn_ribbon_16"/>
    <property type="match status" value="1"/>
</dbReference>
<organism evidence="3">
    <name type="scientific">Flavobacterium sp. WC2409</name>
    <dbReference type="NCBI Taxonomy" id="3234139"/>
    <lineage>
        <taxon>Bacteria</taxon>
        <taxon>Pseudomonadati</taxon>
        <taxon>Bacteroidota</taxon>
        <taxon>Flavobacteriia</taxon>
        <taxon>Flavobacteriales</taxon>
        <taxon>Flavobacteriaceae</taxon>
        <taxon>Flavobacterium</taxon>
    </lineage>
</organism>
<evidence type="ECO:0000259" key="1">
    <source>
        <dbReference type="Pfam" id="PF19898"/>
    </source>
</evidence>
<feature type="domain" description="DUF6371" evidence="1">
    <location>
        <begin position="166"/>
        <end position="316"/>
    </location>
</feature>
<dbReference type="AlphaFoldDB" id="A0AB39W274"/>
<proteinExistence type="predicted"/>
<protein>
    <submittedName>
        <fullName evidence="3">DUF6371 domain-containing protein</fullName>
    </submittedName>
</protein>
<gene>
    <name evidence="3" type="ORF">AB3G34_02310</name>
</gene>
<dbReference type="NCBIfam" id="NF040506">
    <property type="entry name" value="PG0870_Nterm"/>
    <property type="match status" value="1"/>
</dbReference>
<accession>A0AB39W274</accession>
<sequence>MENFKYTLDNSSKKHICLNCNKRSFVLYVDTETGSYLTDDFGRCDRSTNCGYHKAPPKGKKAFKVPFLLLKSISDKAHKLTDELGFISIVPNSQILEQTKNDCWITEWYLKNSIINYLNCECKYFNTDEIGFINTIRNKEPPPEIVPSFHSLELLDKMYYQNSQLDNLTEFLKIHFTKEEVFTAMQNYFITGTNHFWNDATVFWQINDKEQIQGAKVMLYDRITGKRIKKPYNHINWLHKAIKEPDFNLCQCLFGLHRITEDYQKTIAIVESEKSAILMSIFLPDFIWLATGSKGNLKFELLKPIKNRSIVLFPDKGEFENWQKKATEINTLGFKIAVSELIEQTDFENGFDLADYYLQDKIT</sequence>
<dbReference type="EMBL" id="CP165625">
    <property type="protein sequence ID" value="XDU95965.1"/>
    <property type="molecule type" value="Genomic_DNA"/>
</dbReference>
<evidence type="ECO:0000313" key="3">
    <source>
        <dbReference type="EMBL" id="XDU95965.1"/>
    </source>
</evidence>
<reference evidence="3" key="1">
    <citation type="submission" date="2024-07" db="EMBL/GenBank/DDBJ databases">
        <authorList>
            <person name="Biller S.J."/>
        </authorList>
    </citation>
    <scope>NUCLEOTIDE SEQUENCE</scope>
    <source>
        <strain evidence="3">WC2409</strain>
    </source>
</reference>
<dbReference type="InterPro" id="IPR047731">
    <property type="entry name" value="Zinc_ribbon_put"/>
</dbReference>
<dbReference type="Pfam" id="PF19898">
    <property type="entry name" value="DUF6371"/>
    <property type="match status" value="1"/>
</dbReference>
<name>A0AB39W274_9FLAO</name>
<feature type="domain" description="Zinc beta-ribbon finger putative" evidence="2">
    <location>
        <begin position="4"/>
        <end position="60"/>
    </location>
</feature>
<dbReference type="InterPro" id="IPR045951">
    <property type="entry name" value="DUF6371"/>
</dbReference>
<evidence type="ECO:0000259" key="2">
    <source>
        <dbReference type="Pfam" id="PF21957"/>
    </source>
</evidence>
<dbReference type="RefSeq" id="WP_369753338.1">
    <property type="nucleotide sequence ID" value="NZ_CP165625.1"/>
</dbReference>